<dbReference type="InterPro" id="IPR051217">
    <property type="entry name" value="Insect_Cuticle_Struc_Prot"/>
</dbReference>
<dbReference type="InterPro" id="IPR000618">
    <property type="entry name" value="Insect_cuticle"/>
</dbReference>
<keyword evidence="1 2" id="KW-0193">Cuticle</keyword>
<feature type="signal peptide" evidence="4">
    <location>
        <begin position="1"/>
        <end position="17"/>
    </location>
</feature>
<evidence type="ECO:0000256" key="4">
    <source>
        <dbReference type="SAM" id="SignalP"/>
    </source>
</evidence>
<dbReference type="AlphaFoldDB" id="A0A8J5MYF5"/>
<keyword evidence="4" id="KW-0732">Signal</keyword>
<evidence type="ECO:0000256" key="3">
    <source>
        <dbReference type="SAM" id="MobiDB-lite"/>
    </source>
</evidence>
<keyword evidence="6" id="KW-1185">Reference proteome</keyword>
<reference evidence="5" key="1">
    <citation type="journal article" date="2021" name="Sci. Adv.">
        <title>The American lobster genome reveals insights on longevity, neural, and immune adaptations.</title>
        <authorList>
            <person name="Polinski J.M."/>
            <person name="Zimin A.V."/>
            <person name="Clark K.F."/>
            <person name="Kohn A.B."/>
            <person name="Sadowski N."/>
            <person name="Timp W."/>
            <person name="Ptitsyn A."/>
            <person name="Khanna P."/>
            <person name="Romanova D.Y."/>
            <person name="Williams P."/>
            <person name="Greenwood S.J."/>
            <person name="Moroz L.L."/>
            <person name="Walt D.R."/>
            <person name="Bodnar A.G."/>
        </authorList>
    </citation>
    <scope>NUCLEOTIDE SEQUENCE</scope>
    <source>
        <strain evidence="5">GMGI-L3</strain>
    </source>
</reference>
<dbReference type="PANTHER" id="PTHR12236:SF79">
    <property type="entry name" value="CUTICULAR PROTEIN 50CB-RELATED"/>
    <property type="match status" value="1"/>
</dbReference>
<dbReference type="GO" id="GO:0005615">
    <property type="term" value="C:extracellular space"/>
    <property type="evidence" value="ECO:0007669"/>
    <property type="project" value="TreeGrafter"/>
</dbReference>
<evidence type="ECO:0000256" key="2">
    <source>
        <dbReference type="PROSITE-ProRule" id="PRU00497"/>
    </source>
</evidence>
<dbReference type="GO" id="GO:0031012">
    <property type="term" value="C:extracellular matrix"/>
    <property type="evidence" value="ECO:0007669"/>
    <property type="project" value="TreeGrafter"/>
</dbReference>
<feature type="chain" id="PRO_5035224949" evidence="4">
    <location>
        <begin position="18"/>
        <end position="146"/>
    </location>
</feature>
<evidence type="ECO:0000313" key="5">
    <source>
        <dbReference type="EMBL" id="KAG7168186.1"/>
    </source>
</evidence>
<dbReference type="Pfam" id="PF00379">
    <property type="entry name" value="Chitin_bind_4"/>
    <property type="match status" value="1"/>
</dbReference>
<dbReference type="PANTHER" id="PTHR12236">
    <property type="entry name" value="STRUCTURAL CONTITUENT OF CUTICLE"/>
    <property type="match status" value="1"/>
</dbReference>
<dbReference type="PROSITE" id="PS51155">
    <property type="entry name" value="CHIT_BIND_RR_2"/>
    <property type="match status" value="1"/>
</dbReference>
<dbReference type="EMBL" id="JAHLQT010020459">
    <property type="protein sequence ID" value="KAG7168186.1"/>
    <property type="molecule type" value="Genomic_DNA"/>
</dbReference>
<evidence type="ECO:0000313" key="6">
    <source>
        <dbReference type="Proteomes" id="UP000747542"/>
    </source>
</evidence>
<protein>
    <submittedName>
        <fullName evidence="5">Pro-resilin-like 100</fullName>
    </submittedName>
</protein>
<organism evidence="5 6">
    <name type="scientific">Homarus americanus</name>
    <name type="common">American lobster</name>
    <dbReference type="NCBI Taxonomy" id="6706"/>
    <lineage>
        <taxon>Eukaryota</taxon>
        <taxon>Metazoa</taxon>
        <taxon>Ecdysozoa</taxon>
        <taxon>Arthropoda</taxon>
        <taxon>Crustacea</taxon>
        <taxon>Multicrustacea</taxon>
        <taxon>Malacostraca</taxon>
        <taxon>Eumalacostraca</taxon>
        <taxon>Eucarida</taxon>
        <taxon>Decapoda</taxon>
        <taxon>Pleocyemata</taxon>
        <taxon>Astacidea</taxon>
        <taxon>Nephropoidea</taxon>
        <taxon>Nephropidae</taxon>
        <taxon>Homarus</taxon>
    </lineage>
</organism>
<evidence type="ECO:0000256" key="1">
    <source>
        <dbReference type="ARBA" id="ARBA00022460"/>
    </source>
</evidence>
<comment type="caution">
    <text evidence="5">The sequence shown here is derived from an EMBL/GenBank/DDBJ whole genome shotgun (WGS) entry which is preliminary data.</text>
</comment>
<sequence length="146" mass="15934">MKVLAFITSVLVGSALAAPAKLDGLDHHHHHHDPLIAIASAQAPVVGYNYDPPAQPSGLYELPAQNSEKVEPSGPTTTMMPMPYNIKWGVSDPESGNIFNHVEDSDGKDVTGEYSVLLPDNRMQIVRFRVDPINGYQAEVTYEPVK</sequence>
<dbReference type="Proteomes" id="UP000747542">
    <property type="component" value="Unassembled WGS sequence"/>
</dbReference>
<dbReference type="GO" id="GO:0042302">
    <property type="term" value="F:structural constituent of cuticle"/>
    <property type="evidence" value="ECO:0007669"/>
    <property type="project" value="UniProtKB-UniRule"/>
</dbReference>
<gene>
    <name evidence="5" type="ORF">Hamer_G016819</name>
</gene>
<name>A0A8J5MYF5_HOMAM</name>
<proteinExistence type="predicted"/>
<feature type="region of interest" description="Disordered" evidence="3">
    <location>
        <begin position="57"/>
        <end position="78"/>
    </location>
</feature>
<accession>A0A8J5MYF5</accession>